<proteinExistence type="predicted"/>
<evidence type="ECO:0000313" key="2">
    <source>
        <dbReference type="Proteomes" id="UP000287166"/>
    </source>
</evidence>
<dbReference type="Proteomes" id="UP000287166">
    <property type="component" value="Unassembled WGS sequence"/>
</dbReference>
<evidence type="ECO:0000313" key="1">
    <source>
        <dbReference type="EMBL" id="GBE89895.1"/>
    </source>
</evidence>
<dbReference type="InParanoid" id="A0A401H627"/>
<comment type="caution">
    <text evidence="1">The sequence shown here is derived from an EMBL/GenBank/DDBJ whole genome shotgun (WGS) entry which is preliminary data.</text>
</comment>
<name>A0A401H627_9APHY</name>
<accession>A0A401H627</accession>
<dbReference type="GeneID" id="38786812"/>
<dbReference type="EMBL" id="BFAD01000017">
    <property type="protein sequence ID" value="GBE89895.1"/>
    <property type="molecule type" value="Genomic_DNA"/>
</dbReference>
<gene>
    <name evidence="1" type="ORF">SCP_1702210</name>
</gene>
<protein>
    <submittedName>
        <fullName evidence="1">Uncharacterized protein</fullName>
    </submittedName>
</protein>
<reference evidence="1 2" key="1">
    <citation type="journal article" date="2018" name="Sci. Rep.">
        <title>Genome sequence of the cauliflower mushroom Sparassis crispa (Hanabiratake) and its association with beneficial usage.</title>
        <authorList>
            <person name="Kiyama R."/>
            <person name="Furutani Y."/>
            <person name="Kawaguchi K."/>
            <person name="Nakanishi T."/>
        </authorList>
    </citation>
    <scope>NUCLEOTIDE SEQUENCE [LARGE SCALE GENOMIC DNA]</scope>
</reference>
<keyword evidence="2" id="KW-1185">Reference proteome</keyword>
<dbReference type="AlphaFoldDB" id="A0A401H627"/>
<dbReference type="RefSeq" id="XP_027620808.1">
    <property type="nucleotide sequence ID" value="XM_027765007.1"/>
</dbReference>
<organism evidence="1 2">
    <name type="scientific">Sparassis crispa</name>
    <dbReference type="NCBI Taxonomy" id="139825"/>
    <lineage>
        <taxon>Eukaryota</taxon>
        <taxon>Fungi</taxon>
        <taxon>Dikarya</taxon>
        <taxon>Basidiomycota</taxon>
        <taxon>Agaricomycotina</taxon>
        <taxon>Agaricomycetes</taxon>
        <taxon>Polyporales</taxon>
        <taxon>Sparassidaceae</taxon>
        <taxon>Sparassis</taxon>
    </lineage>
</organism>
<sequence>MAGYKITPHISEKYPALSQQIRVMDEAVLRLMDARRGEREDRLVSQFAVEVQRISILNGELVARGRSP</sequence>